<name>A0A8S1MEH9_PARPR</name>
<proteinExistence type="predicted"/>
<comment type="caution">
    <text evidence="4">The sequence shown here is derived from an EMBL/GenBank/DDBJ whole genome shotgun (WGS) entry which is preliminary data.</text>
</comment>
<protein>
    <recommendedName>
        <fullName evidence="6">Tetratricopeptide repeat protein</fullName>
    </recommendedName>
</protein>
<keyword evidence="1" id="KW-0677">Repeat</keyword>
<dbReference type="SMART" id="SM00028">
    <property type="entry name" value="TPR"/>
    <property type="match status" value="2"/>
</dbReference>
<dbReference type="PROSITE" id="PS50005">
    <property type="entry name" value="TPR"/>
    <property type="match status" value="1"/>
</dbReference>
<reference evidence="4" key="1">
    <citation type="submission" date="2021-01" db="EMBL/GenBank/DDBJ databases">
        <authorList>
            <consortium name="Genoscope - CEA"/>
            <person name="William W."/>
        </authorList>
    </citation>
    <scope>NUCLEOTIDE SEQUENCE</scope>
</reference>
<evidence type="ECO:0000256" key="3">
    <source>
        <dbReference type="PROSITE-ProRule" id="PRU00339"/>
    </source>
</evidence>
<evidence type="ECO:0000256" key="2">
    <source>
        <dbReference type="ARBA" id="ARBA00022803"/>
    </source>
</evidence>
<evidence type="ECO:0008006" key="6">
    <source>
        <dbReference type="Google" id="ProtNLM"/>
    </source>
</evidence>
<dbReference type="InterPro" id="IPR019734">
    <property type="entry name" value="TPR_rpt"/>
</dbReference>
<accession>A0A8S1MEH9</accession>
<feature type="repeat" description="TPR" evidence="3">
    <location>
        <begin position="39"/>
        <end position="72"/>
    </location>
</feature>
<dbReference type="PANTHER" id="PTHR44858">
    <property type="entry name" value="TETRATRICOPEPTIDE REPEAT PROTEIN 6"/>
    <property type="match status" value="1"/>
</dbReference>
<organism evidence="4 5">
    <name type="scientific">Paramecium primaurelia</name>
    <dbReference type="NCBI Taxonomy" id="5886"/>
    <lineage>
        <taxon>Eukaryota</taxon>
        <taxon>Sar</taxon>
        <taxon>Alveolata</taxon>
        <taxon>Ciliophora</taxon>
        <taxon>Intramacronucleata</taxon>
        <taxon>Oligohymenophorea</taxon>
        <taxon>Peniculida</taxon>
        <taxon>Parameciidae</taxon>
        <taxon>Paramecium</taxon>
    </lineage>
</organism>
<evidence type="ECO:0000256" key="1">
    <source>
        <dbReference type="ARBA" id="ARBA00022737"/>
    </source>
</evidence>
<dbReference type="PANTHER" id="PTHR44858:SF1">
    <property type="entry name" value="UDP-N-ACETYLGLUCOSAMINE--PEPTIDE N-ACETYLGLUCOSAMINYLTRANSFERASE SPINDLY-RELATED"/>
    <property type="match status" value="1"/>
</dbReference>
<dbReference type="Proteomes" id="UP000688137">
    <property type="component" value="Unassembled WGS sequence"/>
</dbReference>
<evidence type="ECO:0000313" key="4">
    <source>
        <dbReference type="EMBL" id="CAD8078817.1"/>
    </source>
</evidence>
<sequence length="504" mass="60172">MQQSHQLRSLLPTSFNKKLIQDNQIDHAQEEINKDSKYAETYQLRGLIHLKIEEKHKALDDLNQVIYHNPSLMTTIYQKNQMLDKELEDCDQAIKIKPDYALAYSKKESKNNLMMCISGLEICPSNPPYFTIIGDLDYQDLQYEKVNVTWNSNQMELIRWINIFIKLQLQNLQEIDCVIIKAKKQISYLPNSSAQYKNQFNEYFKRVERIERSVSVIVLPNDETQRQEMQKNMIKQFQEIIITKRIIKAVLKIKQYLHRIYDGGFKKPKNKHQFIYFKSLLWIFYFYMHAVGTFNNLILSKQRAFVESTSEKVLSLIYNAFKAGSKRSFNIINSVLKNGVEYQKEAKFKRRIIRLKNIMKLFAVTPTEFEFTQFLEKISLLENSSKQYNRDSYWKQGTADFLKLQKYIEENNDMIIIEDQDKKLRQLLIDAILKNYNSISKKIKVHFYYFQNRSAESMKYTLLTDFISLLNLQMHQFYFQDNIAYNFSQFTFIIFQVIIKSKHN</sequence>
<evidence type="ECO:0000313" key="5">
    <source>
        <dbReference type="Proteomes" id="UP000688137"/>
    </source>
</evidence>
<gene>
    <name evidence="4" type="ORF">PPRIM_AZ9-3.1.T0600265</name>
</gene>
<dbReference type="AlphaFoldDB" id="A0A8S1MEH9"/>
<keyword evidence="2 3" id="KW-0802">TPR repeat</keyword>
<dbReference type="EMBL" id="CAJJDM010000061">
    <property type="protein sequence ID" value="CAD8078817.1"/>
    <property type="molecule type" value="Genomic_DNA"/>
</dbReference>
<dbReference type="InterPro" id="IPR050498">
    <property type="entry name" value="Ycf3"/>
</dbReference>
<keyword evidence="5" id="KW-1185">Reference proteome</keyword>